<dbReference type="GO" id="GO:0008270">
    <property type="term" value="F:zinc ion binding"/>
    <property type="evidence" value="ECO:0007669"/>
    <property type="project" value="InterPro"/>
</dbReference>
<keyword evidence="2" id="KW-0479">Metal-binding</keyword>
<protein>
    <recommendedName>
        <fullName evidence="9">Zn(2)-C6 fungal-type domain-containing protein</fullName>
    </recommendedName>
</protein>
<feature type="compositionally biased region" description="Polar residues" evidence="8">
    <location>
        <begin position="27"/>
        <end position="36"/>
    </location>
</feature>
<organism evidence="10 11">
    <name type="scientific">Wickerhamomyces ciferrii (strain ATCC 14091 / BCRC 22168 / CBS 111 / JCM 3599 / NBRC 0793 / NRRL Y-1031 F-60-10)</name>
    <name type="common">Yeast</name>
    <name type="synonym">Pichia ciferrii</name>
    <dbReference type="NCBI Taxonomy" id="1206466"/>
    <lineage>
        <taxon>Eukaryota</taxon>
        <taxon>Fungi</taxon>
        <taxon>Dikarya</taxon>
        <taxon>Ascomycota</taxon>
        <taxon>Saccharomycotina</taxon>
        <taxon>Saccharomycetes</taxon>
        <taxon>Phaffomycetales</taxon>
        <taxon>Wickerhamomycetaceae</taxon>
        <taxon>Wickerhamomyces</taxon>
    </lineage>
</organism>
<keyword evidence="6" id="KW-0804">Transcription</keyword>
<evidence type="ECO:0000313" key="11">
    <source>
        <dbReference type="Proteomes" id="UP000009328"/>
    </source>
</evidence>
<keyword evidence="5" id="KW-0238">DNA-binding</keyword>
<evidence type="ECO:0000256" key="7">
    <source>
        <dbReference type="ARBA" id="ARBA00023242"/>
    </source>
</evidence>
<keyword evidence="3" id="KW-0862">Zinc</keyword>
<dbReference type="CDD" id="cd00067">
    <property type="entry name" value="GAL4"/>
    <property type="match status" value="1"/>
</dbReference>
<evidence type="ECO:0000313" key="10">
    <source>
        <dbReference type="EMBL" id="CCH45964.1"/>
    </source>
</evidence>
<proteinExistence type="predicted"/>
<dbReference type="AlphaFoldDB" id="K0KWU7"/>
<dbReference type="eggNOG" id="ENOG502QU5T">
    <property type="taxonomic scope" value="Eukaryota"/>
</dbReference>
<evidence type="ECO:0000256" key="1">
    <source>
        <dbReference type="ARBA" id="ARBA00004123"/>
    </source>
</evidence>
<evidence type="ECO:0000256" key="4">
    <source>
        <dbReference type="ARBA" id="ARBA00023015"/>
    </source>
</evidence>
<keyword evidence="7" id="KW-0539">Nucleus</keyword>
<comment type="subcellular location">
    <subcellularLocation>
        <location evidence="1">Nucleus</location>
    </subcellularLocation>
</comment>
<dbReference type="FunCoup" id="K0KWU7">
    <property type="interactions" value="262"/>
</dbReference>
<evidence type="ECO:0000256" key="2">
    <source>
        <dbReference type="ARBA" id="ARBA00022723"/>
    </source>
</evidence>
<sequence length="606" mass="71129">MSEQNNETNGTPGSNTSTPTPIDTTKRSLSNESNTPKPKRKRKTFSCTTCRKLKTRCDFNKFEKKCYRCNILKLECSLTGEGSINQLDQDKDSIELKNENSELNDVNKKLNLIMDHLNIQTPTSNPKPKPSKTHKSIEISPFKLISQISKPLTTTTQPSTNSFHSKSLEILNKIYKPNQEICLSLSNNFLTKAHYWIIPGGLTQIDHNYTQQNPFITLVFILISLSFDHKEIFIPNEDYFQSLVFQSVKDLIGLSMLYNDDLTDHDLEGMVYLCSYQVVRTKSMQSGEEQKQWDYWILSGHVLKLIMKHFKFNKIKERIDIGEYLDLDLFHLRIWNALCCCHFGICLGFGMDLLINDEFLKYCELILKFPEVKLEDEIKFIELGFLQKCFGLINDEEYLIQLGQDIKDDLEIIEFKSWKLSNQKIIDEDFSQILKFCYDYFHICFLEKLQSIYPKQDYTTRIKTYLFELIDKFIKLDHILIKGSPNYLMNQLIYTCFKMMELMNKLTPDEQKLCNNNITKIYWRLNQIGEDQNRCTMDVGKIIKEILEKTNHDNNEHLHNPLHDEVNHEYSNDGFRLSDERGLNNDGIPNVEMYSSFEDFFKELFK</sequence>
<dbReference type="HOGENOM" id="CLU_020222_0_0_1"/>
<dbReference type="InterPro" id="IPR001138">
    <property type="entry name" value="Zn2Cys6_DnaBD"/>
</dbReference>
<comment type="caution">
    <text evidence="10">The sequence shown here is derived from an EMBL/GenBank/DDBJ whole genome shotgun (WGS) entry which is preliminary data.</text>
</comment>
<evidence type="ECO:0000256" key="5">
    <source>
        <dbReference type="ARBA" id="ARBA00023125"/>
    </source>
</evidence>
<reference evidence="10 11" key="1">
    <citation type="journal article" date="2012" name="Eukaryot. Cell">
        <title>Draft genome sequence of Wickerhamomyces ciferrii NRRL Y-1031 F-60-10.</title>
        <authorList>
            <person name="Schneider J."/>
            <person name="Andrea H."/>
            <person name="Blom J."/>
            <person name="Jaenicke S."/>
            <person name="Ruckert C."/>
            <person name="Schorsch C."/>
            <person name="Szczepanowski R."/>
            <person name="Farwick M."/>
            <person name="Goesmann A."/>
            <person name="Puhler A."/>
            <person name="Schaffer S."/>
            <person name="Tauch A."/>
            <person name="Kohler T."/>
            <person name="Brinkrolf K."/>
        </authorList>
    </citation>
    <scope>NUCLEOTIDE SEQUENCE [LARGE SCALE GENOMIC DNA]</scope>
    <source>
        <strain evidence="11">ATCC 14091 / BCRC 22168 / CBS 111 / JCM 3599 / NBRC 0793 / NRRL Y-1031 F-60-10</strain>
    </source>
</reference>
<dbReference type="CDD" id="cd12148">
    <property type="entry name" value="fungal_TF_MHR"/>
    <property type="match status" value="1"/>
</dbReference>
<dbReference type="PANTHER" id="PTHR31845">
    <property type="entry name" value="FINGER DOMAIN PROTEIN, PUTATIVE-RELATED"/>
    <property type="match status" value="1"/>
</dbReference>
<accession>K0KWU7</accession>
<feature type="compositionally biased region" description="Low complexity" evidence="8">
    <location>
        <begin position="8"/>
        <end position="21"/>
    </location>
</feature>
<dbReference type="InParanoid" id="K0KWU7"/>
<keyword evidence="11" id="KW-1185">Reference proteome</keyword>
<dbReference type="STRING" id="1206466.K0KWU7"/>
<dbReference type="Proteomes" id="UP000009328">
    <property type="component" value="Unassembled WGS sequence"/>
</dbReference>
<dbReference type="GO" id="GO:0000981">
    <property type="term" value="F:DNA-binding transcription factor activity, RNA polymerase II-specific"/>
    <property type="evidence" value="ECO:0007669"/>
    <property type="project" value="InterPro"/>
</dbReference>
<evidence type="ECO:0000259" key="9">
    <source>
        <dbReference type="PROSITE" id="PS50048"/>
    </source>
</evidence>
<evidence type="ECO:0000256" key="6">
    <source>
        <dbReference type="ARBA" id="ARBA00023163"/>
    </source>
</evidence>
<dbReference type="InterPro" id="IPR051089">
    <property type="entry name" value="prtT"/>
</dbReference>
<gene>
    <name evidence="10" type="ORF">BN7_5551</name>
</gene>
<dbReference type="PANTHER" id="PTHR31845:SF34">
    <property type="entry name" value="TRANSCRIPTIONAL ACTIVATOR OF PROTEASES PRTT"/>
    <property type="match status" value="1"/>
</dbReference>
<evidence type="ECO:0000256" key="3">
    <source>
        <dbReference type="ARBA" id="ARBA00022833"/>
    </source>
</evidence>
<dbReference type="PROSITE" id="PS00463">
    <property type="entry name" value="ZN2_CY6_FUNGAL_1"/>
    <property type="match status" value="1"/>
</dbReference>
<keyword evidence="4" id="KW-0805">Transcription regulation</keyword>
<feature type="domain" description="Zn(2)-C6 fungal-type" evidence="9">
    <location>
        <begin position="46"/>
        <end position="78"/>
    </location>
</feature>
<dbReference type="InterPro" id="IPR036864">
    <property type="entry name" value="Zn2-C6_fun-type_DNA-bd_sf"/>
</dbReference>
<evidence type="ECO:0000256" key="8">
    <source>
        <dbReference type="SAM" id="MobiDB-lite"/>
    </source>
</evidence>
<dbReference type="GO" id="GO:0005634">
    <property type="term" value="C:nucleus"/>
    <property type="evidence" value="ECO:0007669"/>
    <property type="project" value="UniProtKB-SubCell"/>
</dbReference>
<feature type="region of interest" description="Disordered" evidence="8">
    <location>
        <begin position="1"/>
        <end position="42"/>
    </location>
</feature>
<dbReference type="EMBL" id="CAIF01000220">
    <property type="protein sequence ID" value="CCH45964.1"/>
    <property type="molecule type" value="Genomic_DNA"/>
</dbReference>
<dbReference type="GO" id="GO:0000976">
    <property type="term" value="F:transcription cis-regulatory region binding"/>
    <property type="evidence" value="ECO:0007669"/>
    <property type="project" value="TreeGrafter"/>
</dbReference>
<dbReference type="SMART" id="SM00066">
    <property type="entry name" value="GAL4"/>
    <property type="match status" value="1"/>
</dbReference>
<dbReference type="PROSITE" id="PS50048">
    <property type="entry name" value="ZN2_CY6_FUNGAL_2"/>
    <property type="match status" value="1"/>
</dbReference>
<dbReference type="Pfam" id="PF00172">
    <property type="entry name" value="Zn_clus"/>
    <property type="match status" value="1"/>
</dbReference>
<dbReference type="SUPFAM" id="SSF57701">
    <property type="entry name" value="Zn2/Cys6 DNA-binding domain"/>
    <property type="match status" value="1"/>
</dbReference>
<dbReference type="Gene3D" id="4.10.240.10">
    <property type="entry name" value="Zn(2)-C6 fungal-type DNA-binding domain"/>
    <property type="match status" value="1"/>
</dbReference>
<name>K0KWU7_WICCF</name>